<dbReference type="Proteomes" id="UP000579281">
    <property type="component" value="Unassembled WGS sequence"/>
</dbReference>
<reference evidence="3 4" key="1">
    <citation type="submission" date="2020-08" db="EMBL/GenBank/DDBJ databases">
        <title>Genomic Encyclopedia of Type Strains, Phase IV (KMG-IV): sequencing the most valuable type-strain genomes for metagenomic binning, comparative biology and taxonomic classification.</title>
        <authorList>
            <person name="Goeker M."/>
        </authorList>
    </citation>
    <scope>NUCLEOTIDE SEQUENCE [LARGE SCALE GENOMIC DNA]</scope>
    <source>
        <strain evidence="3 4">DSM 103526</strain>
    </source>
</reference>
<keyword evidence="4" id="KW-1185">Reference proteome</keyword>
<evidence type="ECO:0000256" key="1">
    <source>
        <dbReference type="SAM" id="Phobius"/>
    </source>
</evidence>
<keyword evidence="1" id="KW-1133">Transmembrane helix</keyword>
<gene>
    <name evidence="3" type="ORF">HNQ80_001521</name>
</gene>
<proteinExistence type="predicted"/>
<organism evidence="3 4">
    <name type="scientific">Anaerosolibacter carboniphilus</name>
    <dbReference type="NCBI Taxonomy" id="1417629"/>
    <lineage>
        <taxon>Bacteria</taxon>
        <taxon>Bacillati</taxon>
        <taxon>Bacillota</taxon>
        <taxon>Clostridia</taxon>
        <taxon>Peptostreptococcales</taxon>
        <taxon>Thermotaleaceae</taxon>
        <taxon>Anaerosolibacter</taxon>
    </lineage>
</organism>
<dbReference type="Pfam" id="PF09851">
    <property type="entry name" value="SHOCT"/>
    <property type="match status" value="1"/>
</dbReference>
<dbReference type="InterPro" id="IPR018649">
    <property type="entry name" value="SHOCT"/>
</dbReference>
<feature type="domain" description="SHOCT" evidence="2">
    <location>
        <begin position="41"/>
        <end position="67"/>
    </location>
</feature>
<dbReference type="RefSeq" id="WP_243183033.1">
    <property type="nucleotide sequence ID" value="NZ_JACHEN010000007.1"/>
</dbReference>
<evidence type="ECO:0000313" key="4">
    <source>
        <dbReference type="Proteomes" id="UP000579281"/>
    </source>
</evidence>
<dbReference type="EMBL" id="JACHEN010000007">
    <property type="protein sequence ID" value="MBB6215432.1"/>
    <property type="molecule type" value="Genomic_DNA"/>
</dbReference>
<feature type="transmembrane region" description="Helical" evidence="1">
    <location>
        <begin position="6"/>
        <end position="23"/>
    </location>
</feature>
<accession>A0A841KWX6</accession>
<comment type="caution">
    <text evidence="3">The sequence shown here is derived from an EMBL/GenBank/DDBJ whole genome shotgun (WGS) entry which is preliminary data.</text>
</comment>
<dbReference type="CDD" id="cd12087">
    <property type="entry name" value="TM_EGFR-like"/>
    <property type="match status" value="1"/>
</dbReference>
<evidence type="ECO:0000259" key="2">
    <source>
        <dbReference type="Pfam" id="PF09851"/>
    </source>
</evidence>
<keyword evidence="1" id="KW-0812">Transmembrane</keyword>
<sequence length="69" mass="7961">MVYMMGGGLFGLLIIGLIVYIIVERSSHGHAYREGYPIKNDALDILRERYARGEISDEEYEKKKNLLKN</sequence>
<keyword evidence="1" id="KW-0472">Membrane</keyword>
<name>A0A841KWX6_9FIRM</name>
<dbReference type="AlphaFoldDB" id="A0A841KWX6"/>
<evidence type="ECO:0000313" key="3">
    <source>
        <dbReference type="EMBL" id="MBB6215432.1"/>
    </source>
</evidence>
<protein>
    <submittedName>
        <fullName evidence="3">Putative membrane protein</fullName>
    </submittedName>
</protein>